<dbReference type="InterPro" id="IPR000089">
    <property type="entry name" value="Biotin_lipoyl"/>
</dbReference>
<dbReference type="CDD" id="cd06849">
    <property type="entry name" value="lipoyl_domain"/>
    <property type="match status" value="1"/>
</dbReference>
<dbReference type="GO" id="GO:0005739">
    <property type="term" value="C:mitochondrion"/>
    <property type="evidence" value="ECO:0007669"/>
    <property type="project" value="TreeGrafter"/>
</dbReference>
<keyword evidence="1" id="KW-0450">Lipoyl</keyword>
<dbReference type="GO" id="GO:0045254">
    <property type="term" value="C:pyruvate dehydrogenase complex"/>
    <property type="evidence" value="ECO:0007669"/>
    <property type="project" value="InterPro"/>
</dbReference>
<dbReference type="GO" id="GO:0016740">
    <property type="term" value="F:transferase activity"/>
    <property type="evidence" value="ECO:0007669"/>
    <property type="project" value="UniProtKB-KW"/>
</dbReference>
<evidence type="ECO:0000313" key="4">
    <source>
        <dbReference type="EMBL" id="BAA77024.1"/>
    </source>
</evidence>
<feature type="domain" description="Lipoyl-binding" evidence="3">
    <location>
        <begin position="73"/>
        <end position="149"/>
    </location>
</feature>
<name>Q9SXV7_LITER</name>
<dbReference type="PANTHER" id="PTHR23151:SF90">
    <property type="entry name" value="DIHYDROLIPOYLLYSINE-RESIDUE ACETYLTRANSFERASE COMPONENT OF PYRUVATE DEHYDROGENASE COMPLEX, MITOCHONDRIAL-RELATED"/>
    <property type="match status" value="1"/>
</dbReference>
<dbReference type="AlphaFoldDB" id="Q9SXV7"/>
<evidence type="ECO:0000259" key="3">
    <source>
        <dbReference type="PROSITE" id="PS50968"/>
    </source>
</evidence>
<keyword evidence="4" id="KW-0808">Transferase</keyword>
<accession>Q9SXV7</accession>
<feature type="compositionally biased region" description="Polar residues" evidence="2">
    <location>
        <begin position="165"/>
        <end position="176"/>
    </location>
</feature>
<feature type="region of interest" description="Disordered" evidence="2">
    <location>
        <begin position="158"/>
        <end position="189"/>
    </location>
</feature>
<dbReference type="FunFam" id="2.40.50.100:FF:000010">
    <property type="entry name" value="Acetyltransferase component of pyruvate dehydrogenase complex"/>
    <property type="match status" value="1"/>
</dbReference>
<dbReference type="SUPFAM" id="SSF51230">
    <property type="entry name" value="Single hybrid motif"/>
    <property type="match status" value="1"/>
</dbReference>
<dbReference type="PANTHER" id="PTHR23151">
    <property type="entry name" value="DIHYDROLIPOAMIDE ACETYL/SUCCINYL-TRANSFERASE-RELATED"/>
    <property type="match status" value="1"/>
</dbReference>
<dbReference type="Pfam" id="PF00364">
    <property type="entry name" value="Biotin_lipoyl"/>
    <property type="match status" value="1"/>
</dbReference>
<dbReference type="EMBL" id="AB026124">
    <property type="protein sequence ID" value="BAA77024.1"/>
    <property type="molecule type" value="mRNA"/>
</dbReference>
<dbReference type="Gene3D" id="2.40.50.100">
    <property type="match status" value="1"/>
</dbReference>
<evidence type="ECO:0000256" key="1">
    <source>
        <dbReference type="ARBA" id="ARBA00022823"/>
    </source>
</evidence>
<feature type="non-terminal residue" evidence="4">
    <location>
        <position position="1"/>
    </location>
</feature>
<organism evidence="4">
    <name type="scientific">Lithospermum erythrorhizon</name>
    <name type="common">Purple gromwell</name>
    <name type="synonym">Lithospermum officinale var. erythrorhizon</name>
    <dbReference type="NCBI Taxonomy" id="34254"/>
    <lineage>
        <taxon>Eukaryota</taxon>
        <taxon>Viridiplantae</taxon>
        <taxon>Streptophyta</taxon>
        <taxon>Embryophyta</taxon>
        <taxon>Tracheophyta</taxon>
        <taxon>Spermatophyta</taxon>
        <taxon>Magnoliopsida</taxon>
        <taxon>eudicotyledons</taxon>
        <taxon>Gunneridae</taxon>
        <taxon>Pentapetalae</taxon>
        <taxon>asterids</taxon>
        <taxon>lamiids</taxon>
        <taxon>Boraginales</taxon>
        <taxon>Boraginaceae</taxon>
        <taxon>Boraginoideae</taxon>
        <taxon>Lithospermeae</taxon>
        <taxon>Lithospermum</taxon>
    </lineage>
</organism>
<dbReference type="InterPro" id="IPR045257">
    <property type="entry name" value="E2/Pdx1"/>
</dbReference>
<reference evidence="4" key="1">
    <citation type="submission" date="1999-04" db="EMBL/GenBank/DDBJ databases">
        <title>cDNA cloning of dihydrolipoamide acetyltransferase from Lithospermum erythrorhizon.</title>
        <authorList>
            <person name="Yazaki K."/>
            <person name="Kunihisa M."/>
            <person name="Sato F."/>
        </authorList>
    </citation>
    <scope>NUCLEOTIDE SEQUENCE</scope>
    <source>
        <tissue evidence="4">Cell suspension cultures</tissue>
    </source>
</reference>
<evidence type="ECO:0000256" key="2">
    <source>
        <dbReference type="SAM" id="MobiDB-lite"/>
    </source>
</evidence>
<protein>
    <submittedName>
        <fullName evidence="4">Dihydrolipoamide acetyltransferase</fullName>
    </submittedName>
</protein>
<proteinExistence type="evidence at transcript level"/>
<dbReference type="InterPro" id="IPR011053">
    <property type="entry name" value="Single_hybrid_motif"/>
</dbReference>
<dbReference type="PROSITE" id="PS50968">
    <property type="entry name" value="BIOTINYL_LIPOYL"/>
    <property type="match status" value="1"/>
</dbReference>
<dbReference type="GO" id="GO:0006086">
    <property type="term" value="P:pyruvate decarboxylation to acetyl-CoA"/>
    <property type="evidence" value="ECO:0007669"/>
    <property type="project" value="InterPro"/>
</dbReference>
<sequence length="189" mass="20960">RLRLLAIAKSPSRLLSSSTSAYRLLPRSPYFFPDVEASLLRHSHYFVSHEARSQSSHLKLLGVRHFSSADPPQTVLSMPALSPTMSQGNIAKWLKKEGDKIAAGDVLCEIETDKATLEYESVEDGFLAKILVPDGSKDVPVGKPIAITVEEQDDLKNVSVPVDNFESSDAMSSQSTTKKRRYMNQVQQR</sequence>